<sequence>MKLGIKLSGMAVYPEGGGDEIATGDVTLPSMTLMTDSLTGAGILGTANIPTPGHYDSMELQIAWRTIDKEAFDFVSSKTKGLEIRGSFSEWDNTRSEMVYRSIKIVVRGMGKGVDLGTLVQNAATGTTNTIEVIYIKIFIDGKAALEFDRFNYISRINGQDDLADIRKHLGKA</sequence>
<reference evidence="1 2" key="1">
    <citation type="submission" date="2017-07" db="EMBL/GenBank/DDBJ databases">
        <title>Isolation and whole genome analysis of endospore-forming bacteria from heroin.</title>
        <authorList>
            <person name="Kalinowski J."/>
            <person name="Ahrens B."/>
            <person name="Al-Dilaimi A."/>
            <person name="Winkler A."/>
            <person name="Wibberg D."/>
            <person name="Schleenbecker U."/>
            <person name="Ruckert C."/>
            <person name="Wolfel R."/>
            <person name="Grass G."/>
        </authorList>
    </citation>
    <scope>NUCLEOTIDE SEQUENCE [LARGE SCALE GENOMIC DNA]</scope>
    <source>
        <strain evidence="1 2">7537-G1</strain>
    </source>
</reference>
<evidence type="ECO:0000313" key="1">
    <source>
        <dbReference type="EMBL" id="PAD73911.1"/>
    </source>
</evidence>
<evidence type="ECO:0000313" key="2">
    <source>
        <dbReference type="Proteomes" id="UP000215596"/>
    </source>
</evidence>
<dbReference type="InterPro" id="IPR006498">
    <property type="entry name" value="Tail_tube"/>
</dbReference>
<protein>
    <recommendedName>
        <fullName evidence="3">Phage tail protein</fullName>
    </recommendedName>
</protein>
<gene>
    <name evidence="1" type="ORF">CHH67_18935</name>
</gene>
<evidence type="ECO:0008006" key="3">
    <source>
        <dbReference type="Google" id="ProtNLM"/>
    </source>
</evidence>
<comment type="caution">
    <text evidence="1">The sequence shown here is derived from an EMBL/GenBank/DDBJ whole genome shotgun (WGS) entry which is preliminary data.</text>
</comment>
<dbReference type="RefSeq" id="WP_095266832.1">
    <property type="nucleotide sequence ID" value="NZ_NPBY01000061.1"/>
</dbReference>
<dbReference type="OrthoDB" id="9814992at2"/>
<organism evidence="1 2">
    <name type="scientific">Paenibacillus campinasensis</name>
    <dbReference type="NCBI Taxonomy" id="66347"/>
    <lineage>
        <taxon>Bacteria</taxon>
        <taxon>Bacillati</taxon>
        <taxon>Bacillota</taxon>
        <taxon>Bacilli</taxon>
        <taxon>Bacillales</taxon>
        <taxon>Paenibacillaceae</taxon>
        <taxon>Paenibacillus</taxon>
    </lineage>
</organism>
<name>A0A268ELC0_9BACL</name>
<dbReference type="Proteomes" id="UP000215596">
    <property type="component" value="Unassembled WGS sequence"/>
</dbReference>
<dbReference type="EMBL" id="NPBY01000061">
    <property type="protein sequence ID" value="PAD73911.1"/>
    <property type="molecule type" value="Genomic_DNA"/>
</dbReference>
<accession>A0A268ELC0</accession>
<dbReference type="AlphaFoldDB" id="A0A268ELC0"/>
<proteinExistence type="predicted"/>
<dbReference type="Pfam" id="PF04985">
    <property type="entry name" value="Phage_tube"/>
    <property type="match status" value="1"/>
</dbReference>